<dbReference type="AlphaFoldDB" id="A0A0D9QLL4"/>
<dbReference type="GO" id="GO:0032259">
    <property type="term" value="P:methylation"/>
    <property type="evidence" value="ECO:0007669"/>
    <property type="project" value="UniProtKB-KW"/>
</dbReference>
<evidence type="ECO:0000256" key="3">
    <source>
        <dbReference type="ARBA" id="ARBA00022691"/>
    </source>
</evidence>
<keyword evidence="2 5" id="KW-0808">Transferase</keyword>
<evidence type="ECO:0000313" key="6">
    <source>
        <dbReference type="Proteomes" id="UP000054561"/>
    </source>
</evidence>
<dbReference type="Gene3D" id="3.40.50.150">
    <property type="entry name" value="Vaccinia Virus protein VP39"/>
    <property type="match status" value="1"/>
</dbReference>
<dbReference type="PANTHER" id="PTHR43464:SF19">
    <property type="entry name" value="UBIQUINONE BIOSYNTHESIS O-METHYLTRANSFERASE, MITOCHONDRIAL"/>
    <property type="match status" value="1"/>
</dbReference>
<reference evidence="5 6" key="1">
    <citation type="submission" date="2014-03" db="EMBL/GenBank/DDBJ databases">
        <title>The Genome Sequence of Plasmodium fragile nilgiri.</title>
        <authorList>
            <consortium name="The Broad Institute Genomics Platform"/>
            <consortium name="The Broad Institute Genome Sequencing Center for Infectious Disease"/>
            <person name="Neafsey D."/>
            <person name="Duraisingh M."/>
            <person name="Young S.K."/>
            <person name="Zeng Q."/>
            <person name="Gargeya S."/>
            <person name="Abouelleil A."/>
            <person name="Alvarado L."/>
            <person name="Chapman S.B."/>
            <person name="Gainer-Dewar J."/>
            <person name="Goldberg J."/>
            <person name="Griggs A."/>
            <person name="Gujja S."/>
            <person name="Hansen M."/>
            <person name="Howarth C."/>
            <person name="Imamovic A."/>
            <person name="Larimer J."/>
            <person name="Pearson M."/>
            <person name="Poon T.W."/>
            <person name="Priest M."/>
            <person name="Roberts A."/>
            <person name="Saif S."/>
            <person name="Shea T."/>
            <person name="Sykes S."/>
            <person name="Wortman J."/>
            <person name="Nusbaum C."/>
            <person name="Birren B."/>
        </authorList>
    </citation>
    <scope>NUCLEOTIDE SEQUENCE [LARGE SCALE GENOMIC DNA]</scope>
    <source>
        <strain evidence="6">nilgiri</strain>
    </source>
</reference>
<dbReference type="GeneID" id="24267761"/>
<accession>A0A0D9QLL4</accession>
<dbReference type="VEuPathDB" id="PlasmoDB:AK88_02447"/>
<protein>
    <submittedName>
        <fullName evidence="5">3-demethylubiquinone-9 3-O-methyltransferase</fullName>
    </submittedName>
</protein>
<feature type="compositionally biased region" description="Basic and acidic residues" evidence="4">
    <location>
        <begin position="199"/>
        <end position="210"/>
    </location>
</feature>
<keyword evidence="1 5" id="KW-0489">Methyltransferase</keyword>
<dbReference type="EMBL" id="KQ001668">
    <property type="protein sequence ID" value="KJP87843.1"/>
    <property type="molecule type" value="Genomic_DNA"/>
</dbReference>
<organism evidence="5 6">
    <name type="scientific">Plasmodium fragile</name>
    <dbReference type="NCBI Taxonomy" id="5857"/>
    <lineage>
        <taxon>Eukaryota</taxon>
        <taxon>Sar</taxon>
        <taxon>Alveolata</taxon>
        <taxon>Apicomplexa</taxon>
        <taxon>Aconoidasida</taxon>
        <taxon>Haemosporida</taxon>
        <taxon>Plasmodiidae</taxon>
        <taxon>Plasmodium</taxon>
        <taxon>Plasmodium (Plasmodium)</taxon>
    </lineage>
</organism>
<evidence type="ECO:0000313" key="5">
    <source>
        <dbReference type="EMBL" id="KJP87843.1"/>
    </source>
</evidence>
<dbReference type="RefSeq" id="XP_012335495.1">
    <property type="nucleotide sequence ID" value="XM_012480072.1"/>
</dbReference>
<keyword evidence="5" id="KW-0830">Ubiquinone</keyword>
<feature type="region of interest" description="Disordered" evidence="4">
    <location>
        <begin position="1"/>
        <end position="21"/>
    </location>
</feature>
<dbReference type="OMA" id="GILCEYM"/>
<dbReference type="InterPro" id="IPR029063">
    <property type="entry name" value="SAM-dependent_MTases_sf"/>
</dbReference>
<sequence>MQHLLRGGLKPSGGKVGHAGKPFLRRQHRNKTFDERERVFFDQMHSEWWNDQGKGNTSWCDVLHKVAGANTYSLHDYNKHRFNFICKNYEFLFFEQMKNEGQAGTEKKKKKKKNDITINVLDVGCGGGILCEYMRRNFSYFLLKSDIIGRGARRTVHINIEGIDVSSQLIEVARRRQQEGEVPLYMCNTARDMNPQSSHPEKEPNWENRETKSASWNNLDVHINQRYYNCDITELTKWNEREGKKYNIVVSSEVIEHVPNGKKEEFVRCISQLCSPEALVVFTTLDKNLLSYFYSVVLAEYVTGMVKKGTHSYDQFIGSDELSELCALFDLQNVSTEHAVYVPFVRDYFPTRWLKLLYLSAFVYRGGAAVSTC</sequence>
<dbReference type="GO" id="GO:0010420">
    <property type="term" value="F:polyprenyldihydroxybenzoate methyltransferase activity"/>
    <property type="evidence" value="ECO:0007669"/>
    <property type="project" value="TreeGrafter"/>
</dbReference>
<dbReference type="GO" id="GO:0005739">
    <property type="term" value="C:mitochondrion"/>
    <property type="evidence" value="ECO:0007669"/>
    <property type="project" value="TreeGrafter"/>
</dbReference>
<evidence type="ECO:0000256" key="4">
    <source>
        <dbReference type="SAM" id="MobiDB-lite"/>
    </source>
</evidence>
<gene>
    <name evidence="5" type="ORF">AK88_02447</name>
</gene>
<evidence type="ECO:0000256" key="1">
    <source>
        <dbReference type="ARBA" id="ARBA00022603"/>
    </source>
</evidence>
<proteinExistence type="predicted"/>
<dbReference type="PANTHER" id="PTHR43464">
    <property type="entry name" value="METHYLTRANSFERASE"/>
    <property type="match status" value="1"/>
</dbReference>
<keyword evidence="6" id="KW-1185">Reference proteome</keyword>
<dbReference type="SUPFAM" id="SSF53335">
    <property type="entry name" value="S-adenosyl-L-methionine-dependent methyltransferases"/>
    <property type="match status" value="1"/>
</dbReference>
<keyword evidence="3" id="KW-0949">S-adenosyl-L-methionine</keyword>
<feature type="region of interest" description="Disordered" evidence="4">
    <location>
        <begin position="191"/>
        <end position="210"/>
    </location>
</feature>
<evidence type="ECO:0000256" key="2">
    <source>
        <dbReference type="ARBA" id="ARBA00022679"/>
    </source>
</evidence>
<dbReference type="Pfam" id="PF13489">
    <property type="entry name" value="Methyltransf_23"/>
    <property type="match status" value="1"/>
</dbReference>
<dbReference type="Proteomes" id="UP000054561">
    <property type="component" value="Unassembled WGS sequence"/>
</dbReference>
<dbReference type="OrthoDB" id="3265906at2759"/>
<name>A0A0D9QLL4_PLAFR</name>